<comment type="caution">
    <text evidence="1">The sequence shown here is derived from an EMBL/GenBank/DDBJ whole genome shotgun (WGS) entry which is preliminary data.</text>
</comment>
<protein>
    <submittedName>
        <fullName evidence="1">Uncharacterized protein</fullName>
    </submittedName>
</protein>
<evidence type="ECO:0000313" key="1">
    <source>
        <dbReference type="EMBL" id="VTJ57355.1"/>
    </source>
</evidence>
<keyword evidence="2" id="KW-1185">Reference proteome</keyword>
<dbReference type="EMBL" id="CABDUW010000079">
    <property type="protein sequence ID" value="VTJ57355.1"/>
    <property type="molecule type" value="Genomic_DNA"/>
</dbReference>
<evidence type="ECO:0000313" key="2">
    <source>
        <dbReference type="Proteomes" id="UP000335636"/>
    </source>
</evidence>
<accession>A0A5E4AJG1</accession>
<sequence>MPGPQLWQTIQSQAHFQLQLPPGKLCSADYAGLLPAFQVFLLDELKARGFCQLQVKTYGTLLSSPACTDSSVQVGCLAADRLGVNVTWKSQLEDIPVASLPDLHDVGQGLAFQLPAAARTSLGCNPAPHVTLTCFLPREEALEAEGLPGLQLNSEAEGTWPPQALPSLGWLCLPTLPGLAESSKVIPAHLCLTEKSLVGKDFLGRFADLIRSGLFQLHLDSKVFPADPSIRFLQGDRLGTSPRTRFGCLEGFYRVSASSNASEDLLGLLCLGEEGRCPPYVLVIATSLTTMLKWPHVSLHVHDVGR</sequence>
<dbReference type="AlphaFoldDB" id="A0A5E4AJG1"/>
<dbReference type="Proteomes" id="UP000335636">
    <property type="component" value="Unassembled WGS sequence"/>
</dbReference>
<reference evidence="1" key="1">
    <citation type="submission" date="2019-04" db="EMBL/GenBank/DDBJ databases">
        <authorList>
            <person name="Alioto T."/>
            <person name="Alioto T."/>
        </authorList>
    </citation>
    <scope>NUCLEOTIDE SEQUENCE [LARGE SCALE GENOMIC DNA]</scope>
</reference>
<gene>
    <name evidence="1" type="ORF">MONAX_5E008506</name>
</gene>
<name>A0A5E4AJG1_MARMO</name>
<proteinExistence type="predicted"/>
<organism evidence="1 2">
    <name type="scientific">Marmota monax</name>
    <name type="common">Woodchuck</name>
    <dbReference type="NCBI Taxonomy" id="9995"/>
    <lineage>
        <taxon>Eukaryota</taxon>
        <taxon>Metazoa</taxon>
        <taxon>Chordata</taxon>
        <taxon>Craniata</taxon>
        <taxon>Vertebrata</taxon>
        <taxon>Euteleostomi</taxon>
        <taxon>Mammalia</taxon>
        <taxon>Eutheria</taxon>
        <taxon>Euarchontoglires</taxon>
        <taxon>Glires</taxon>
        <taxon>Rodentia</taxon>
        <taxon>Sciuromorpha</taxon>
        <taxon>Sciuridae</taxon>
        <taxon>Xerinae</taxon>
        <taxon>Marmotini</taxon>
        <taxon>Marmota</taxon>
    </lineage>
</organism>